<evidence type="ECO:0000313" key="3">
    <source>
        <dbReference type="Proteomes" id="UP000028252"/>
    </source>
</evidence>
<evidence type="ECO:0008006" key="4">
    <source>
        <dbReference type="Google" id="ProtNLM"/>
    </source>
</evidence>
<feature type="region of interest" description="Disordered" evidence="1">
    <location>
        <begin position="43"/>
        <end position="64"/>
    </location>
</feature>
<dbReference type="PATRIC" id="fig|1232683.4.peg.3696"/>
<dbReference type="RefSeq" id="WP_036191287.1">
    <property type="nucleotide sequence ID" value="NZ_JMQN01000057.1"/>
</dbReference>
<dbReference type="OrthoDB" id="6089788at2"/>
<reference evidence="2 3" key="1">
    <citation type="submission" date="2014-04" db="EMBL/GenBank/DDBJ databases">
        <title>Marinobacterium kochiensis sp. nov., isolated from sediment sample collected from Kochi backwaters in Kerala, India.</title>
        <authorList>
            <person name="Singh A."/>
            <person name="Pinnaka A.K."/>
        </authorList>
    </citation>
    <scope>NUCLEOTIDE SEQUENCE [LARGE SCALE GENOMIC DNA]</scope>
    <source>
        <strain evidence="2 3">AK27</strain>
    </source>
</reference>
<protein>
    <recommendedName>
        <fullName evidence="4">Motility protein</fullName>
    </recommendedName>
</protein>
<evidence type="ECO:0000256" key="1">
    <source>
        <dbReference type="SAM" id="MobiDB-lite"/>
    </source>
</evidence>
<name>A0A081FU89_9GAMM</name>
<comment type="caution">
    <text evidence="2">The sequence shown here is derived from an EMBL/GenBank/DDBJ whole genome shotgun (WGS) entry which is preliminary data.</text>
</comment>
<dbReference type="Proteomes" id="UP000028252">
    <property type="component" value="Unassembled WGS sequence"/>
</dbReference>
<proteinExistence type="predicted"/>
<keyword evidence="3" id="KW-1185">Reference proteome</keyword>
<dbReference type="EMBL" id="JMQN01000057">
    <property type="protein sequence ID" value="KEA62094.1"/>
    <property type="molecule type" value="Genomic_DNA"/>
</dbReference>
<gene>
    <name evidence="2" type="ORF">ADIMK_3755</name>
</gene>
<evidence type="ECO:0000313" key="2">
    <source>
        <dbReference type="EMBL" id="KEA62094.1"/>
    </source>
</evidence>
<accession>A0A081FU89</accession>
<feature type="compositionally biased region" description="Polar residues" evidence="1">
    <location>
        <begin position="55"/>
        <end position="64"/>
    </location>
</feature>
<dbReference type="AlphaFoldDB" id="A0A081FU89"/>
<dbReference type="Pfam" id="PF14070">
    <property type="entry name" value="YjfB_motility"/>
    <property type="match status" value="1"/>
</dbReference>
<sequence>MDISSTTTLLSQVSADQAHATKVNVMIKDQMEANGQQALKLIESTTPRPVDPSNPVGQNIDTYA</sequence>
<organism evidence="2 3">
    <name type="scientific">Marinobacterium lacunae</name>
    <dbReference type="NCBI Taxonomy" id="1232683"/>
    <lineage>
        <taxon>Bacteria</taxon>
        <taxon>Pseudomonadati</taxon>
        <taxon>Pseudomonadota</taxon>
        <taxon>Gammaproteobacteria</taxon>
        <taxon>Oceanospirillales</taxon>
        <taxon>Oceanospirillaceae</taxon>
        <taxon>Marinobacterium</taxon>
    </lineage>
</organism>
<dbReference type="InterPro" id="IPR025906">
    <property type="entry name" value="YjfB_motility"/>
</dbReference>